<dbReference type="PANTHER" id="PTHR24363">
    <property type="entry name" value="SERINE/THREONINE PROTEIN KINASE"/>
    <property type="match status" value="1"/>
</dbReference>
<protein>
    <recommendedName>
        <fullName evidence="1">non-specific serine/threonine protein kinase</fullName>
        <ecNumber evidence="1">2.7.11.1</ecNumber>
    </recommendedName>
</protein>
<dbReference type="Gene3D" id="3.30.200.20">
    <property type="entry name" value="Phosphorylase Kinase, domain 1"/>
    <property type="match status" value="1"/>
</dbReference>
<feature type="region of interest" description="Disordered" evidence="10">
    <location>
        <begin position="369"/>
        <end position="572"/>
    </location>
</feature>
<dbReference type="InterPro" id="IPR011009">
    <property type="entry name" value="Kinase-like_dom_sf"/>
</dbReference>
<feature type="region of interest" description="Disordered" evidence="10">
    <location>
        <begin position="310"/>
        <end position="332"/>
    </location>
</feature>
<keyword evidence="12" id="KW-0378">Hydrolase</keyword>
<proteinExistence type="predicted"/>
<name>K9VJD4_9CYAN</name>
<dbReference type="EMBL" id="CP003614">
    <property type="protein sequence ID" value="AFZ07602.1"/>
    <property type="molecule type" value="Genomic_DNA"/>
</dbReference>
<dbReference type="GO" id="GO:0004674">
    <property type="term" value="F:protein serine/threonine kinase activity"/>
    <property type="evidence" value="ECO:0007669"/>
    <property type="project" value="UniProtKB-KW"/>
</dbReference>
<evidence type="ECO:0000256" key="7">
    <source>
        <dbReference type="ARBA" id="ARBA00047899"/>
    </source>
</evidence>
<dbReference type="RefSeq" id="WP_015176873.1">
    <property type="nucleotide sequence ID" value="NC_019729.1"/>
</dbReference>
<dbReference type="InterPro" id="IPR000719">
    <property type="entry name" value="Prot_kinase_dom"/>
</dbReference>
<evidence type="ECO:0000256" key="4">
    <source>
        <dbReference type="ARBA" id="ARBA00022741"/>
    </source>
</evidence>
<evidence type="ECO:0000256" key="5">
    <source>
        <dbReference type="ARBA" id="ARBA00022777"/>
    </source>
</evidence>
<dbReference type="Proteomes" id="UP000010478">
    <property type="component" value="Chromosome"/>
</dbReference>
<evidence type="ECO:0000256" key="10">
    <source>
        <dbReference type="SAM" id="MobiDB-lite"/>
    </source>
</evidence>
<comment type="catalytic activity">
    <reaction evidence="8">
        <text>L-seryl-[protein] + ATP = O-phospho-L-seryl-[protein] + ADP + H(+)</text>
        <dbReference type="Rhea" id="RHEA:17989"/>
        <dbReference type="Rhea" id="RHEA-COMP:9863"/>
        <dbReference type="Rhea" id="RHEA-COMP:11604"/>
        <dbReference type="ChEBI" id="CHEBI:15378"/>
        <dbReference type="ChEBI" id="CHEBI:29999"/>
        <dbReference type="ChEBI" id="CHEBI:30616"/>
        <dbReference type="ChEBI" id="CHEBI:83421"/>
        <dbReference type="ChEBI" id="CHEBI:456216"/>
        <dbReference type="EC" id="2.7.11.1"/>
    </reaction>
</comment>
<dbReference type="AlphaFoldDB" id="K9VJD4"/>
<dbReference type="KEGG" id="oni:Osc7112_3218"/>
<feature type="binding site" evidence="9">
    <location>
        <position position="45"/>
    </location>
    <ligand>
        <name>ATP</name>
        <dbReference type="ChEBI" id="CHEBI:30616"/>
    </ligand>
</feature>
<dbReference type="PROSITE" id="PS00107">
    <property type="entry name" value="PROTEIN_KINASE_ATP"/>
    <property type="match status" value="1"/>
</dbReference>
<dbReference type="EC" id="2.7.11.1" evidence="1"/>
<gene>
    <name evidence="12" type="ORF">Osc7112_3218</name>
</gene>
<sequence length="572" mass="60750">MQPPIAIGTLLQNRYRLVSILGQGGFGRTYLVEDLGRFQERCALKELIPVQSGPYVLEKSKELFQREAAILYQIGHPQIPQFRAIFEENQRLFLVQDYVEGMTYRELLLDRTSNGRTFTEAEVLVFIRQMLPVLAHIHARGIIHRDISPENIIRRENDQLPVLIDFGVVKELATKVQSPEGTAHATTVGKIGYAPMEQLQSGRATASSDLYALAVTAIVLLTGKEPQELLDRTTLQWNWQQQVQVSTGLALVLNRMLSRSPGDRYQSVSEVAQALDAQTNPKPSPPTVPPAPAVVQTNPSLIATVAVGRPPEPAAQSSHPPNQPDPLIEPAGDTFWDNPIAAIGLLTGLVILTGFGSWALVGSFLNNSRPKPTPTPPALTSPTPTLTPIPNPLPLPTPTPQPLPTPTPQPLPTPSPEPLPEPSPAPLPEPSPEPVPEPSPEPVPEPSPAPLPEPSPEPLPEPSPAPTPTPKPTPAPTPTPKPTPAPTPAPKPTPKPTPAPTPAPKPTPKPTPAPTPAPSPEPAPTPAPSPEPAPTPAPSPEPAPTPAPSPEPAPTPAPSPEPAPTPAPSPQL</sequence>
<keyword evidence="13" id="KW-1185">Reference proteome</keyword>
<evidence type="ECO:0000256" key="3">
    <source>
        <dbReference type="ARBA" id="ARBA00022679"/>
    </source>
</evidence>
<dbReference type="OrthoDB" id="507628at2"/>
<dbReference type="Pfam" id="PF00069">
    <property type="entry name" value="Pkinase"/>
    <property type="match status" value="1"/>
</dbReference>
<keyword evidence="4 9" id="KW-0547">Nucleotide-binding</keyword>
<dbReference type="HOGENOM" id="CLU_476360_0_0_3"/>
<evidence type="ECO:0000256" key="8">
    <source>
        <dbReference type="ARBA" id="ARBA00048679"/>
    </source>
</evidence>
<evidence type="ECO:0000259" key="11">
    <source>
        <dbReference type="PROSITE" id="PS50011"/>
    </source>
</evidence>
<keyword evidence="5 12" id="KW-0418">Kinase</keyword>
<dbReference type="PROSITE" id="PS50011">
    <property type="entry name" value="PROTEIN_KINASE_DOM"/>
    <property type="match status" value="1"/>
</dbReference>
<feature type="domain" description="Protein kinase" evidence="11">
    <location>
        <begin position="15"/>
        <end position="276"/>
    </location>
</feature>
<dbReference type="SUPFAM" id="SSF56112">
    <property type="entry name" value="Protein kinase-like (PK-like)"/>
    <property type="match status" value="1"/>
</dbReference>
<feature type="compositionally biased region" description="Pro residues" evidence="10">
    <location>
        <begin position="371"/>
        <end position="572"/>
    </location>
</feature>
<keyword evidence="6 9" id="KW-0067">ATP-binding</keyword>
<dbReference type="PANTHER" id="PTHR24363:SF0">
    <property type="entry name" value="SERINE_THREONINE KINASE LIKE DOMAIN CONTAINING 1"/>
    <property type="match status" value="1"/>
</dbReference>
<evidence type="ECO:0000256" key="2">
    <source>
        <dbReference type="ARBA" id="ARBA00022527"/>
    </source>
</evidence>
<keyword evidence="2 12" id="KW-0723">Serine/threonine-protein kinase</keyword>
<evidence type="ECO:0000256" key="6">
    <source>
        <dbReference type="ARBA" id="ARBA00022840"/>
    </source>
</evidence>
<evidence type="ECO:0000313" key="13">
    <source>
        <dbReference type="Proteomes" id="UP000010478"/>
    </source>
</evidence>
<dbReference type="GO" id="GO:0016787">
    <property type="term" value="F:hydrolase activity"/>
    <property type="evidence" value="ECO:0007669"/>
    <property type="project" value="UniProtKB-KW"/>
</dbReference>
<dbReference type="STRING" id="179408.Osc7112_3218"/>
<dbReference type="GO" id="GO:0005524">
    <property type="term" value="F:ATP binding"/>
    <property type="evidence" value="ECO:0007669"/>
    <property type="project" value="UniProtKB-UniRule"/>
</dbReference>
<organism evidence="12 13">
    <name type="scientific">Phormidium nigroviride PCC 7112</name>
    <dbReference type="NCBI Taxonomy" id="179408"/>
    <lineage>
        <taxon>Bacteria</taxon>
        <taxon>Bacillati</taxon>
        <taxon>Cyanobacteriota</taxon>
        <taxon>Cyanophyceae</taxon>
        <taxon>Oscillatoriophycideae</taxon>
        <taxon>Oscillatoriales</taxon>
        <taxon>Oscillatoriaceae</taxon>
        <taxon>Phormidium</taxon>
    </lineage>
</organism>
<evidence type="ECO:0000256" key="1">
    <source>
        <dbReference type="ARBA" id="ARBA00012513"/>
    </source>
</evidence>
<evidence type="ECO:0000256" key="9">
    <source>
        <dbReference type="PROSITE-ProRule" id="PRU10141"/>
    </source>
</evidence>
<comment type="catalytic activity">
    <reaction evidence="7">
        <text>L-threonyl-[protein] + ATP = O-phospho-L-threonyl-[protein] + ADP + H(+)</text>
        <dbReference type="Rhea" id="RHEA:46608"/>
        <dbReference type="Rhea" id="RHEA-COMP:11060"/>
        <dbReference type="Rhea" id="RHEA-COMP:11605"/>
        <dbReference type="ChEBI" id="CHEBI:15378"/>
        <dbReference type="ChEBI" id="CHEBI:30013"/>
        <dbReference type="ChEBI" id="CHEBI:30616"/>
        <dbReference type="ChEBI" id="CHEBI:61977"/>
        <dbReference type="ChEBI" id="CHEBI:456216"/>
        <dbReference type="EC" id="2.7.11.1"/>
    </reaction>
</comment>
<dbReference type="CDD" id="cd14014">
    <property type="entry name" value="STKc_PknB_like"/>
    <property type="match status" value="1"/>
</dbReference>
<reference evidence="12 13" key="1">
    <citation type="submission" date="2012-05" db="EMBL/GenBank/DDBJ databases">
        <title>Finished chromosome of genome of Oscillatoria sp. PCC 7112.</title>
        <authorList>
            <consortium name="US DOE Joint Genome Institute"/>
            <person name="Gugger M."/>
            <person name="Coursin T."/>
            <person name="Rippka R."/>
            <person name="Tandeau De Marsac N."/>
            <person name="Huntemann M."/>
            <person name="Wei C.-L."/>
            <person name="Han J."/>
            <person name="Detter J.C."/>
            <person name="Han C."/>
            <person name="Tapia R."/>
            <person name="Davenport K."/>
            <person name="Daligault H."/>
            <person name="Erkkila T."/>
            <person name="Gu W."/>
            <person name="Munk A.C.C."/>
            <person name="Teshima H."/>
            <person name="Xu Y."/>
            <person name="Chain P."/>
            <person name="Chen A."/>
            <person name="Krypides N."/>
            <person name="Mavromatis K."/>
            <person name="Markowitz V."/>
            <person name="Szeto E."/>
            <person name="Ivanova N."/>
            <person name="Mikhailova N."/>
            <person name="Ovchinnikova G."/>
            <person name="Pagani I."/>
            <person name="Pati A."/>
            <person name="Goodwin L."/>
            <person name="Peters L."/>
            <person name="Pitluck S."/>
            <person name="Woyke T."/>
            <person name="Kerfeld C."/>
        </authorList>
    </citation>
    <scope>NUCLEOTIDE SEQUENCE [LARGE SCALE GENOMIC DNA]</scope>
    <source>
        <strain evidence="12 13">PCC 7112</strain>
    </source>
</reference>
<dbReference type="GO" id="GO:0106310">
    <property type="term" value="F:protein serine kinase activity"/>
    <property type="evidence" value="ECO:0007669"/>
    <property type="project" value="RHEA"/>
</dbReference>
<keyword evidence="3 12" id="KW-0808">Transferase</keyword>
<dbReference type="InterPro" id="IPR017441">
    <property type="entry name" value="Protein_kinase_ATP_BS"/>
</dbReference>
<dbReference type="eggNOG" id="COG0515">
    <property type="taxonomic scope" value="Bacteria"/>
</dbReference>
<dbReference type="Gene3D" id="1.10.510.10">
    <property type="entry name" value="Transferase(Phosphotransferase) domain 1"/>
    <property type="match status" value="1"/>
</dbReference>
<evidence type="ECO:0000313" key="12">
    <source>
        <dbReference type="EMBL" id="AFZ07602.1"/>
    </source>
</evidence>
<accession>K9VJD4</accession>